<name>A0A6J6BGB0_9ZZZZ</name>
<dbReference type="AlphaFoldDB" id="A0A6J6BGB0"/>
<accession>A0A6J6BGB0</accession>
<protein>
    <submittedName>
        <fullName evidence="1">Unannotated protein</fullName>
    </submittedName>
</protein>
<dbReference type="EMBL" id="CAEZSQ010000014">
    <property type="protein sequence ID" value="CAB4538150.1"/>
    <property type="molecule type" value="Genomic_DNA"/>
</dbReference>
<reference evidence="1" key="1">
    <citation type="submission" date="2020-05" db="EMBL/GenBank/DDBJ databases">
        <authorList>
            <person name="Chiriac C."/>
            <person name="Salcher M."/>
            <person name="Ghai R."/>
            <person name="Kavagutti S V."/>
        </authorList>
    </citation>
    <scope>NUCLEOTIDE SEQUENCE</scope>
</reference>
<gene>
    <name evidence="1" type="ORF">UFOPK1458_00136</name>
</gene>
<proteinExistence type="predicted"/>
<sequence>MSEIPWIFLDFARSAILSTTFSGPILNGSSLITIPILRDVTLLISTDARTLKEPLPVA</sequence>
<organism evidence="1">
    <name type="scientific">freshwater metagenome</name>
    <dbReference type="NCBI Taxonomy" id="449393"/>
    <lineage>
        <taxon>unclassified sequences</taxon>
        <taxon>metagenomes</taxon>
        <taxon>ecological metagenomes</taxon>
    </lineage>
</organism>
<evidence type="ECO:0000313" key="1">
    <source>
        <dbReference type="EMBL" id="CAB4538150.1"/>
    </source>
</evidence>